<dbReference type="Gene3D" id="1.10.443.10">
    <property type="entry name" value="Intergrase catalytic core"/>
    <property type="match status" value="1"/>
</dbReference>
<dbReference type="Proteomes" id="UP001204144">
    <property type="component" value="Unassembled WGS sequence"/>
</dbReference>
<comment type="subcellular location">
    <subcellularLocation>
        <location evidence="1 10">Cytoplasm</location>
    </subcellularLocation>
</comment>
<sequence>MTWLDDIKNFKNYLKLERGLSGNSVESYVRDAEKLFQFCGETKHVSSLKDEDIHNFLVFLNDLGLSATSQARILSGIKAFFEFLFIEKLIIADPTELISSPRITRKLPETLHLHEIEAMMASIDLSTHEGPRNKAIIEVMYSCGLRVSELINLKISDCLFQEGFIRVVGKGNKMRLVPIGNEAIKYSKIYLHQVRIQLDIQQGHEDYLFLNRRGKALSRVMVFIIIKDLAEKAGIHKSISPHTLRHSFATHLVEGGADLRAVQEMLGHESIITTEIYTHLDRAFLQQTLKEFHPRG</sequence>
<dbReference type="GO" id="GO:0009037">
    <property type="term" value="F:tyrosine-based site-specific recombinase activity"/>
    <property type="evidence" value="ECO:0007669"/>
    <property type="project" value="UniProtKB-UniRule"/>
</dbReference>
<feature type="active site" evidence="10">
    <location>
        <position position="146"/>
    </location>
</feature>
<dbReference type="RefSeq" id="WP_255035794.1">
    <property type="nucleotide sequence ID" value="NZ_RJUF01000005.1"/>
</dbReference>
<dbReference type="HAMAP" id="MF_01808">
    <property type="entry name" value="Recomb_XerC_XerD"/>
    <property type="match status" value="1"/>
</dbReference>
<dbReference type="InterPro" id="IPR023009">
    <property type="entry name" value="Tyrosine_recombinase_XerC/XerD"/>
</dbReference>
<keyword evidence="9 10" id="KW-0131">Cell cycle</keyword>
<accession>A0AAE3GZC2</accession>
<dbReference type="Gene3D" id="1.10.150.130">
    <property type="match status" value="1"/>
</dbReference>
<dbReference type="PANTHER" id="PTHR30349">
    <property type="entry name" value="PHAGE INTEGRASE-RELATED"/>
    <property type="match status" value="1"/>
</dbReference>
<keyword evidence="3 10" id="KW-0963">Cytoplasm</keyword>
<evidence type="ECO:0000256" key="4">
    <source>
        <dbReference type="ARBA" id="ARBA00022618"/>
    </source>
</evidence>
<keyword evidence="8 10" id="KW-0233">DNA recombination</keyword>
<dbReference type="PROSITE" id="PS51898">
    <property type="entry name" value="TYR_RECOMBINASE"/>
    <property type="match status" value="1"/>
</dbReference>
<evidence type="ECO:0000313" key="14">
    <source>
        <dbReference type="Proteomes" id="UP001204144"/>
    </source>
</evidence>
<dbReference type="InterPro" id="IPR004107">
    <property type="entry name" value="Integrase_SAM-like_N"/>
</dbReference>
<dbReference type="GO" id="GO:0051301">
    <property type="term" value="P:cell division"/>
    <property type="evidence" value="ECO:0007669"/>
    <property type="project" value="UniProtKB-KW"/>
</dbReference>
<dbReference type="InterPro" id="IPR010998">
    <property type="entry name" value="Integrase_recombinase_N"/>
</dbReference>
<evidence type="ECO:0000313" key="13">
    <source>
        <dbReference type="EMBL" id="MCP9762043.1"/>
    </source>
</evidence>
<feature type="domain" description="Tyr recombinase" evidence="11">
    <location>
        <begin position="106"/>
        <end position="290"/>
    </location>
</feature>
<dbReference type="NCBIfam" id="NF001399">
    <property type="entry name" value="PRK00283.1"/>
    <property type="match status" value="1"/>
</dbReference>
<dbReference type="GO" id="GO:0005737">
    <property type="term" value="C:cytoplasm"/>
    <property type="evidence" value="ECO:0007669"/>
    <property type="project" value="UniProtKB-SubCell"/>
</dbReference>
<organism evidence="13 14">
    <name type="scientific">Lacihabitans soyangensis</name>
    <dbReference type="NCBI Taxonomy" id="869394"/>
    <lineage>
        <taxon>Bacteria</taxon>
        <taxon>Pseudomonadati</taxon>
        <taxon>Bacteroidota</taxon>
        <taxon>Cytophagia</taxon>
        <taxon>Cytophagales</taxon>
        <taxon>Leadbetterellaceae</taxon>
        <taxon>Lacihabitans</taxon>
    </lineage>
</organism>
<dbReference type="CDD" id="cd00798">
    <property type="entry name" value="INT_XerDC_C"/>
    <property type="match status" value="1"/>
</dbReference>
<feature type="active site" evidence="10">
    <location>
        <position position="245"/>
    </location>
</feature>
<evidence type="ECO:0000256" key="6">
    <source>
        <dbReference type="ARBA" id="ARBA00022908"/>
    </source>
</evidence>
<dbReference type="InterPro" id="IPR050090">
    <property type="entry name" value="Tyrosine_recombinase_XerCD"/>
</dbReference>
<keyword evidence="4 10" id="KW-0132">Cell division</keyword>
<comment type="subunit">
    <text evidence="10">Forms a cyclic heterotetrameric complex composed of two molecules of XerC and two molecules of XerD.</text>
</comment>
<evidence type="ECO:0000256" key="2">
    <source>
        <dbReference type="ARBA" id="ARBA00010450"/>
    </source>
</evidence>
<keyword evidence="14" id="KW-1185">Reference proteome</keyword>
<evidence type="ECO:0000259" key="12">
    <source>
        <dbReference type="PROSITE" id="PS51900"/>
    </source>
</evidence>
<reference evidence="13 14" key="1">
    <citation type="submission" date="2018-11" db="EMBL/GenBank/DDBJ databases">
        <title>Novel bacteria species description.</title>
        <authorList>
            <person name="Han J.-H."/>
        </authorList>
    </citation>
    <scope>NUCLEOTIDE SEQUENCE [LARGE SCALE GENOMIC DNA]</scope>
    <source>
        <strain evidence="13 14">KCTC23259</strain>
    </source>
</reference>
<gene>
    <name evidence="13" type="primary">xerD</name>
    <name evidence="10" type="synonym">xerC</name>
    <name evidence="13" type="ORF">EGI31_03685</name>
</gene>
<dbReference type="GO" id="GO:0007059">
    <property type="term" value="P:chromosome segregation"/>
    <property type="evidence" value="ECO:0007669"/>
    <property type="project" value="UniProtKB-UniRule"/>
</dbReference>
<dbReference type="GO" id="GO:0003677">
    <property type="term" value="F:DNA binding"/>
    <property type="evidence" value="ECO:0007669"/>
    <property type="project" value="UniProtKB-UniRule"/>
</dbReference>
<dbReference type="InterPro" id="IPR013762">
    <property type="entry name" value="Integrase-like_cat_sf"/>
</dbReference>
<dbReference type="NCBIfam" id="TIGR02225">
    <property type="entry name" value="recomb_XerD"/>
    <property type="match status" value="1"/>
</dbReference>
<dbReference type="Pfam" id="PF00589">
    <property type="entry name" value="Phage_integrase"/>
    <property type="match status" value="1"/>
</dbReference>
<dbReference type="EMBL" id="RJUF01000005">
    <property type="protein sequence ID" value="MCP9762043.1"/>
    <property type="molecule type" value="Genomic_DNA"/>
</dbReference>
<comment type="similarity">
    <text evidence="10">Belongs to the 'phage' integrase family. XerC subfamily.</text>
</comment>
<feature type="active site" evidence="10">
    <location>
        <position position="242"/>
    </location>
</feature>
<dbReference type="InterPro" id="IPR002104">
    <property type="entry name" value="Integrase_catalytic"/>
</dbReference>
<name>A0AAE3GZC2_9BACT</name>
<dbReference type="AlphaFoldDB" id="A0AAE3GZC2"/>
<keyword evidence="6 10" id="KW-0229">DNA integration</keyword>
<dbReference type="InterPro" id="IPR011932">
    <property type="entry name" value="Recomb_XerD"/>
</dbReference>
<comment type="function">
    <text evidence="10">Site-specific tyrosine recombinase, which acts by catalyzing the cutting and rejoining of the recombining DNA molecules. The XerC-XerD complex is essential to convert dimers of the bacterial chromosome into monomers to permit their segregation at cell division. It also contributes to the segregational stability of plasmids.</text>
</comment>
<feature type="active site" evidence="10">
    <location>
        <position position="170"/>
    </location>
</feature>
<comment type="similarity">
    <text evidence="2">Belongs to the 'phage' integrase family. XerD subfamily.</text>
</comment>
<protein>
    <recommendedName>
        <fullName evidence="10">Tyrosine recombinase XerC</fullName>
    </recommendedName>
</protein>
<dbReference type="InterPro" id="IPR011010">
    <property type="entry name" value="DNA_brk_join_enz"/>
</dbReference>
<keyword evidence="5 10" id="KW-0159">Chromosome partition</keyword>
<evidence type="ECO:0000256" key="3">
    <source>
        <dbReference type="ARBA" id="ARBA00022490"/>
    </source>
</evidence>
<dbReference type="Pfam" id="PF02899">
    <property type="entry name" value="Phage_int_SAM_1"/>
    <property type="match status" value="1"/>
</dbReference>
<evidence type="ECO:0000259" key="11">
    <source>
        <dbReference type="PROSITE" id="PS51898"/>
    </source>
</evidence>
<proteinExistence type="inferred from homology"/>
<dbReference type="PROSITE" id="PS51900">
    <property type="entry name" value="CB"/>
    <property type="match status" value="1"/>
</dbReference>
<keyword evidence="7 10" id="KW-0238">DNA-binding</keyword>
<dbReference type="InterPro" id="IPR044068">
    <property type="entry name" value="CB"/>
</dbReference>
<dbReference type="NCBIfam" id="NF040815">
    <property type="entry name" value="recomb_XerA_Arch"/>
    <property type="match status" value="1"/>
</dbReference>
<evidence type="ECO:0000256" key="1">
    <source>
        <dbReference type="ARBA" id="ARBA00004496"/>
    </source>
</evidence>
<evidence type="ECO:0000256" key="5">
    <source>
        <dbReference type="ARBA" id="ARBA00022829"/>
    </source>
</evidence>
<dbReference type="GO" id="GO:0006313">
    <property type="term" value="P:DNA transposition"/>
    <property type="evidence" value="ECO:0007669"/>
    <property type="project" value="UniProtKB-UniRule"/>
</dbReference>
<dbReference type="SUPFAM" id="SSF56349">
    <property type="entry name" value="DNA breaking-rejoining enzymes"/>
    <property type="match status" value="1"/>
</dbReference>
<feature type="active site" description="O-(3'-phospho-DNA)-tyrosine intermediate" evidence="10">
    <location>
        <position position="277"/>
    </location>
</feature>
<evidence type="ECO:0000256" key="7">
    <source>
        <dbReference type="ARBA" id="ARBA00023125"/>
    </source>
</evidence>
<evidence type="ECO:0000256" key="10">
    <source>
        <dbReference type="HAMAP-Rule" id="MF_01808"/>
    </source>
</evidence>
<dbReference type="PANTHER" id="PTHR30349:SF81">
    <property type="entry name" value="TYROSINE RECOMBINASE XERC"/>
    <property type="match status" value="1"/>
</dbReference>
<evidence type="ECO:0000256" key="9">
    <source>
        <dbReference type="ARBA" id="ARBA00023306"/>
    </source>
</evidence>
<comment type="caution">
    <text evidence="13">The sequence shown here is derived from an EMBL/GenBank/DDBJ whole genome shotgun (WGS) entry which is preliminary data.</text>
</comment>
<feature type="active site" evidence="10">
    <location>
        <position position="268"/>
    </location>
</feature>
<evidence type="ECO:0000256" key="8">
    <source>
        <dbReference type="ARBA" id="ARBA00023172"/>
    </source>
</evidence>
<feature type="domain" description="Core-binding (CB)" evidence="12">
    <location>
        <begin position="1"/>
        <end position="85"/>
    </location>
</feature>